<dbReference type="Gene3D" id="1.20.1640.10">
    <property type="entry name" value="Multidrug efflux transporter AcrB transmembrane domain"/>
    <property type="match status" value="2"/>
</dbReference>
<proteinExistence type="predicted"/>
<feature type="transmembrane region" description="Helical" evidence="1">
    <location>
        <begin position="928"/>
        <end position="952"/>
    </location>
</feature>
<feature type="transmembrane region" description="Helical" evidence="1">
    <location>
        <begin position="350"/>
        <end position="370"/>
    </location>
</feature>
<feature type="transmembrane region" description="Helical" evidence="1">
    <location>
        <begin position="403"/>
        <end position="427"/>
    </location>
</feature>
<dbReference type="GO" id="GO:0042910">
    <property type="term" value="F:xenobiotic transmembrane transporter activity"/>
    <property type="evidence" value="ECO:0007669"/>
    <property type="project" value="TreeGrafter"/>
</dbReference>
<dbReference type="SUPFAM" id="SSF82693">
    <property type="entry name" value="Multidrug efflux transporter AcrB pore domain, PN1, PN2, PC1 and PC2 subdomains"/>
    <property type="match status" value="3"/>
</dbReference>
<feature type="transmembrane region" description="Helical" evidence="1">
    <location>
        <begin position="537"/>
        <end position="557"/>
    </location>
</feature>
<organism evidence="2 3">
    <name type="scientific">Natranaerobius trueperi</name>
    <dbReference type="NCBI Taxonomy" id="759412"/>
    <lineage>
        <taxon>Bacteria</taxon>
        <taxon>Bacillati</taxon>
        <taxon>Bacillota</taxon>
        <taxon>Clostridia</taxon>
        <taxon>Natranaerobiales</taxon>
        <taxon>Natranaerobiaceae</taxon>
        <taxon>Natranaerobius</taxon>
    </lineage>
</organism>
<keyword evidence="1" id="KW-0812">Transmembrane</keyword>
<keyword evidence="3" id="KW-1185">Reference proteome</keyword>
<keyword evidence="1" id="KW-1133">Transmembrane helix</keyword>
<evidence type="ECO:0000256" key="1">
    <source>
        <dbReference type="SAM" id="Phobius"/>
    </source>
</evidence>
<keyword evidence="1" id="KW-0472">Membrane</keyword>
<dbReference type="GO" id="GO:0005886">
    <property type="term" value="C:plasma membrane"/>
    <property type="evidence" value="ECO:0007669"/>
    <property type="project" value="TreeGrafter"/>
</dbReference>
<dbReference type="EMBL" id="NIQC01000003">
    <property type="protein sequence ID" value="OWZ84618.1"/>
    <property type="molecule type" value="Genomic_DNA"/>
</dbReference>
<feature type="transmembrane region" description="Helical" evidence="1">
    <location>
        <begin position="377"/>
        <end position="397"/>
    </location>
</feature>
<feature type="transmembrane region" description="Helical" evidence="1">
    <location>
        <begin position="876"/>
        <end position="895"/>
    </location>
</feature>
<dbReference type="Gene3D" id="3.30.70.1430">
    <property type="entry name" value="Multidrug efflux transporter AcrB pore domain"/>
    <property type="match status" value="2"/>
</dbReference>
<protein>
    <recommendedName>
        <fullName evidence="4">Acriflavin resistance protein</fullName>
    </recommendedName>
</protein>
<feature type="transmembrane region" description="Helical" evidence="1">
    <location>
        <begin position="448"/>
        <end position="468"/>
    </location>
</feature>
<evidence type="ECO:0008006" key="4">
    <source>
        <dbReference type="Google" id="ProtNLM"/>
    </source>
</evidence>
<reference evidence="2 3" key="1">
    <citation type="submission" date="2017-06" db="EMBL/GenBank/DDBJ databases">
        <title>Draft Genome Sequence of Natranaerobius trueperi halophilic, alkalithermophilic bacteria from soda lakes.</title>
        <authorList>
            <person name="Zhao B."/>
        </authorList>
    </citation>
    <scope>NUCLEOTIDE SEQUENCE [LARGE SCALE GENOMIC DNA]</scope>
    <source>
        <strain evidence="2 3">DSM 18760</strain>
    </source>
</reference>
<sequence length="1027" mass="113241">MTLPRLSVTRPIATIMILIGVLILGTIVYPRMPLNLLPEMNYPMMVVVTQYPEASPVEIENQVTRPMEEVVGTTSNVENITSRSYEEMSMIMVEFSWGTDMDFASLELRERVDMVRDKIPNSVESPQVVKADPSMMPVMFISVGCSREDQNLESLEDLISGPVKNRIERIEGVSSVDLSGDGKRQIRVDLLKDEMKNYNISNEEVTSSLQGQNVNVPGGRLIEDDEELLVRSVAEFEDINDLKNTVVGLNMTENMSNELEQNVLLENTRMNPIYLEDVAEIKDIYQTDSIVRLNGEPALGLIIQKKADANTVQVTRAVDQEIKQLEEEYENISIVPTWNQGSFVEEALGIVRNNAIIGGLLACLVLLTFLRNIRSTLIVAISIPASILATFPLAYFSGLTLNIMTLSGLALGIGMLVDNSVVVLENIYRHIEEGSSVKQSAIKGTEEVAAPIIASTLTTIAVFFPVLLLEDLAGRIFRELSFMVIFSLLLSLLTALTIVPVLATYLIVGDVTKVPTMEGLKETYKKSLALLKIKSKIIITSALVLMVLAGLLVPSLGGEFLPPISRTEFTVNVKLPPGTHIDTTEEVVSDVEEYLDRFSEVDSVYSTIGERAREREGAGYTRREPHRGELMVILSEDIQEELTEKIENEFSDHETASVSVQDIDGDLEMGGSSIEVQLSGPDLDVLKEQSSKIASEIGEIDSLSNISRNIRTPRPEVQVRPDRELSMKKGLSPLALSKYIEMNLTGSTTTYFREDGEEIPINVGYFTDGPESVDELRNLNLPKNKDTQVSAPMDPSKQEEQLLQGVAKLEEGPGPSVINRQDGERYVTITADTEQRDVRGAVSEVQNQIAELDLPDGYRIAYTGAYEDMWSSYRELGTALFLSLLLVYMVMAGQFESLKYPLIIMGSIPFSFVGVILMLALLNDTLNIASLMGAIILSGLVVNNAIVLLDYITRRDDAIEGASLRLRPILMTTITTLLALIPMSLAGGPGSEIQNSLAFSLIGGLISATFLTLFLIPLIYQLVSNKT</sequence>
<dbReference type="Pfam" id="PF00873">
    <property type="entry name" value="ACR_tran"/>
    <property type="match status" value="1"/>
</dbReference>
<evidence type="ECO:0000313" key="3">
    <source>
        <dbReference type="Proteomes" id="UP000214588"/>
    </source>
</evidence>
<feature type="transmembrane region" description="Helical" evidence="1">
    <location>
        <begin position="902"/>
        <end position="922"/>
    </location>
</feature>
<comment type="caution">
    <text evidence="2">The sequence shown here is derived from an EMBL/GenBank/DDBJ whole genome shotgun (WGS) entry which is preliminary data.</text>
</comment>
<dbReference type="InterPro" id="IPR001036">
    <property type="entry name" value="Acrflvin-R"/>
</dbReference>
<accession>A0A226BZZ0</accession>
<feature type="transmembrane region" description="Helical" evidence="1">
    <location>
        <begin position="964"/>
        <end position="985"/>
    </location>
</feature>
<dbReference type="AlphaFoldDB" id="A0A226BZZ0"/>
<dbReference type="PRINTS" id="PR00702">
    <property type="entry name" value="ACRIFLAVINRP"/>
</dbReference>
<dbReference type="Gene3D" id="3.30.70.1440">
    <property type="entry name" value="Multidrug efflux transporter AcrB pore domain"/>
    <property type="match status" value="1"/>
</dbReference>
<dbReference type="PANTHER" id="PTHR32063">
    <property type="match status" value="1"/>
</dbReference>
<name>A0A226BZZ0_9FIRM</name>
<dbReference type="PANTHER" id="PTHR32063:SF0">
    <property type="entry name" value="SWARMING MOTILITY PROTEIN SWRC"/>
    <property type="match status" value="1"/>
</dbReference>
<dbReference type="Proteomes" id="UP000214588">
    <property type="component" value="Unassembled WGS sequence"/>
</dbReference>
<evidence type="ECO:0000313" key="2">
    <source>
        <dbReference type="EMBL" id="OWZ84618.1"/>
    </source>
</evidence>
<dbReference type="Gene3D" id="3.30.70.1320">
    <property type="entry name" value="Multidrug efflux transporter AcrB pore domain like"/>
    <property type="match status" value="1"/>
</dbReference>
<dbReference type="SUPFAM" id="SSF82714">
    <property type="entry name" value="Multidrug efflux transporter AcrB TolC docking domain, DN and DC subdomains"/>
    <property type="match status" value="2"/>
</dbReference>
<feature type="transmembrane region" description="Helical" evidence="1">
    <location>
        <begin position="480"/>
        <end position="508"/>
    </location>
</feature>
<dbReference type="SUPFAM" id="SSF82866">
    <property type="entry name" value="Multidrug efflux transporter AcrB transmembrane domain"/>
    <property type="match status" value="2"/>
</dbReference>
<feature type="transmembrane region" description="Helical" evidence="1">
    <location>
        <begin position="997"/>
        <end position="1020"/>
    </location>
</feature>
<feature type="transmembrane region" description="Helical" evidence="1">
    <location>
        <begin position="12"/>
        <end position="32"/>
    </location>
</feature>
<gene>
    <name evidence="2" type="ORF">CDO51_02330</name>
</gene>
<dbReference type="Gene3D" id="3.30.2090.10">
    <property type="entry name" value="Multidrug efflux transporter AcrB TolC docking domain, DN and DC subdomains"/>
    <property type="match status" value="2"/>
</dbReference>
<dbReference type="InterPro" id="IPR027463">
    <property type="entry name" value="AcrB_DN_DC_subdom"/>
</dbReference>